<dbReference type="AlphaFoldDB" id="A0AAE5AZ88"/>
<protein>
    <submittedName>
        <fullName evidence="2">Terminase</fullName>
    </submittedName>
</protein>
<evidence type="ECO:0000313" key="2">
    <source>
        <dbReference type="EMBL" id="MUZ61105.1"/>
    </source>
</evidence>
<evidence type="ECO:0000313" key="3">
    <source>
        <dbReference type="Proteomes" id="UP000436692"/>
    </source>
</evidence>
<organism evidence="2 3">
    <name type="scientific">Agrobacterium vitis</name>
    <name type="common">Rhizobium vitis</name>
    <dbReference type="NCBI Taxonomy" id="373"/>
    <lineage>
        <taxon>Bacteria</taxon>
        <taxon>Pseudomonadati</taxon>
        <taxon>Pseudomonadota</taxon>
        <taxon>Alphaproteobacteria</taxon>
        <taxon>Hyphomicrobiales</taxon>
        <taxon>Rhizobiaceae</taxon>
        <taxon>Rhizobium/Agrobacterium group</taxon>
        <taxon>Agrobacterium</taxon>
    </lineage>
</organism>
<sequence>MKGRKPTSENVVPLKTEDGPGANFEARAAAKARELRPDDLPFDVR</sequence>
<feature type="non-terminal residue" evidence="2">
    <location>
        <position position="45"/>
    </location>
</feature>
<feature type="region of interest" description="Disordered" evidence="1">
    <location>
        <begin position="1"/>
        <end position="22"/>
    </location>
</feature>
<gene>
    <name evidence="2" type="ORF">GOZ95_27215</name>
</gene>
<reference evidence="2 3" key="1">
    <citation type="submission" date="2019-12" db="EMBL/GenBank/DDBJ databases">
        <title>Whole-genome sequencing of Allorhizobium vitis.</title>
        <authorList>
            <person name="Gan H.M."/>
            <person name="Szegedi E."/>
            <person name="Burr T."/>
            <person name="Savka M.A."/>
        </authorList>
    </citation>
    <scope>NUCLEOTIDE SEQUENCE [LARGE SCALE GENOMIC DNA]</scope>
    <source>
        <strain evidence="2 3">CG989</strain>
    </source>
</reference>
<dbReference type="Proteomes" id="UP000436692">
    <property type="component" value="Unassembled WGS sequence"/>
</dbReference>
<proteinExistence type="predicted"/>
<comment type="caution">
    <text evidence="2">The sequence shown here is derived from an EMBL/GenBank/DDBJ whole genome shotgun (WGS) entry which is preliminary data.</text>
</comment>
<accession>A0AAE5AZ88</accession>
<name>A0AAE5AZ88_AGRVI</name>
<dbReference type="EMBL" id="WPHM01000043">
    <property type="protein sequence ID" value="MUZ61105.1"/>
    <property type="molecule type" value="Genomic_DNA"/>
</dbReference>
<evidence type="ECO:0000256" key="1">
    <source>
        <dbReference type="SAM" id="MobiDB-lite"/>
    </source>
</evidence>